<gene>
    <name evidence="1" type="ORF">POSPLADRAFT_1039255</name>
</gene>
<evidence type="ECO:0000313" key="1">
    <source>
        <dbReference type="EMBL" id="OSX64011.1"/>
    </source>
</evidence>
<dbReference type="RefSeq" id="XP_024340805.1">
    <property type="nucleotide sequence ID" value="XM_024477516.1"/>
</dbReference>
<dbReference type="GeneID" id="36322466"/>
<organism evidence="1 2">
    <name type="scientific">Postia placenta MAD-698-R-SB12</name>
    <dbReference type="NCBI Taxonomy" id="670580"/>
    <lineage>
        <taxon>Eukaryota</taxon>
        <taxon>Fungi</taxon>
        <taxon>Dikarya</taxon>
        <taxon>Basidiomycota</taxon>
        <taxon>Agaricomycotina</taxon>
        <taxon>Agaricomycetes</taxon>
        <taxon>Polyporales</taxon>
        <taxon>Adustoporiaceae</taxon>
        <taxon>Rhodonia</taxon>
    </lineage>
</organism>
<dbReference type="Proteomes" id="UP000194127">
    <property type="component" value="Unassembled WGS sequence"/>
</dbReference>
<protein>
    <submittedName>
        <fullName evidence="1">Uncharacterized protein</fullName>
    </submittedName>
</protein>
<dbReference type="AlphaFoldDB" id="A0A1X6N5W2"/>
<reference evidence="1 2" key="1">
    <citation type="submission" date="2017-04" db="EMBL/GenBank/DDBJ databases">
        <title>Genome Sequence of the Model Brown-Rot Fungus Postia placenta SB12.</title>
        <authorList>
            <consortium name="DOE Joint Genome Institute"/>
            <person name="Gaskell J."/>
            <person name="Kersten P."/>
            <person name="Larrondo L.F."/>
            <person name="Canessa P."/>
            <person name="Martinez D."/>
            <person name="Hibbett D."/>
            <person name="Schmoll M."/>
            <person name="Kubicek C.P."/>
            <person name="Martinez A.T."/>
            <person name="Yadav J."/>
            <person name="Master E."/>
            <person name="Magnuson J.K."/>
            <person name="James T."/>
            <person name="Yaver D."/>
            <person name="Berka R."/>
            <person name="Labutti K."/>
            <person name="Lipzen A."/>
            <person name="Aerts A."/>
            <person name="Barry K."/>
            <person name="Henrissat B."/>
            <person name="Blanchette R."/>
            <person name="Grigoriev I."/>
            <person name="Cullen D."/>
        </authorList>
    </citation>
    <scope>NUCLEOTIDE SEQUENCE [LARGE SCALE GENOMIC DNA]</scope>
    <source>
        <strain evidence="1 2">MAD-698-R-SB12</strain>
    </source>
</reference>
<evidence type="ECO:0000313" key="2">
    <source>
        <dbReference type="Proteomes" id="UP000194127"/>
    </source>
</evidence>
<dbReference type="OrthoDB" id="3017409at2759"/>
<accession>A0A1X6N5W2</accession>
<keyword evidence="2" id="KW-1185">Reference proteome</keyword>
<name>A0A1X6N5W2_9APHY</name>
<proteinExistence type="predicted"/>
<sequence>MDAAVTPPLRVLVARAEGISAAAAQSRLHAFLNKYEDRRRLASNGGDSTISAQLEKLTDALNEEADARMKHASQK</sequence>
<dbReference type="EMBL" id="KZ110594">
    <property type="protein sequence ID" value="OSX64011.1"/>
    <property type="molecule type" value="Genomic_DNA"/>
</dbReference>